<comment type="catalytic activity">
    <reaction evidence="1">
        <text>ATP + protein L-histidine = ADP + protein N-phospho-L-histidine.</text>
        <dbReference type="EC" id="2.7.13.3"/>
    </reaction>
</comment>
<reference evidence="12 13" key="1">
    <citation type="submission" date="2020-12" db="EMBL/GenBank/DDBJ databases">
        <title>Brachybacterium sp. MASK1Z-5, whole genome shotgun sequence.</title>
        <authorList>
            <person name="Tuo L."/>
        </authorList>
    </citation>
    <scope>NUCLEOTIDE SEQUENCE [LARGE SCALE GENOMIC DNA]</scope>
    <source>
        <strain evidence="12 13">MASK1Z-5</strain>
    </source>
</reference>
<accession>A0ABS1BC18</accession>
<dbReference type="RefSeq" id="WP_200503107.1">
    <property type="nucleotide sequence ID" value="NZ_JAEDAJ010000007.1"/>
</dbReference>
<dbReference type="InterPro" id="IPR055558">
    <property type="entry name" value="DUF7134"/>
</dbReference>
<dbReference type="InterPro" id="IPR003594">
    <property type="entry name" value="HATPase_dom"/>
</dbReference>
<proteinExistence type="predicted"/>
<evidence type="ECO:0000256" key="6">
    <source>
        <dbReference type="ARBA" id="ARBA00022777"/>
    </source>
</evidence>
<evidence type="ECO:0000259" key="11">
    <source>
        <dbReference type="PROSITE" id="PS50109"/>
    </source>
</evidence>
<feature type="domain" description="Histidine kinase" evidence="11">
    <location>
        <begin position="327"/>
        <end position="415"/>
    </location>
</feature>
<feature type="transmembrane region" description="Helical" evidence="10">
    <location>
        <begin position="128"/>
        <end position="149"/>
    </location>
</feature>
<dbReference type="GO" id="GO:0016301">
    <property type="term" value="F:kinase activity"/>
    <property type="evidence" value="ECO:0007669"/>
    <property type="project" value="UniProtKB-KW"/>
</dbReference>
<evidence type="ECO:0000256" key="1">
    <source>
        <dbReference type="ARBA" id="ARBA00000085"/>
    </source>
</evidence>
<protein>
    <recommendedName>
        <fullName evidence="2">histidine kinase</fullName>
        <ecNumber evidence="2">2.7.13.3</ecNumber>
    </recommendedName>
</protein>
<dbReference type="InterPro" id="IPR005467">
    <property type="entry name" value="His_kinase_dom"/>
</dbReference>
<evidence type="ECO:0000256" key="9">
    <source>
        <dbReference type="SAM" id="MobiDB-lite"/>
    </source>
</evidence>
<dbReference type="PANTHER" id="PTHR24421">
    <property type="entry name" value="NITRATE/NITRITE SENSOR PROTEIN NARX-RELATED"/>
    <property type="match status" value="1"/>
</dbReference>
<keyword evidence="13" id="KW-1185">Reference proteome</keyword>
<name>A0ABS1BC18_9MICO</name>
<keyword evidence="4" id="KW-0808">Transferase</keyword>
<comment type="caution">
    <text evidence="12">The sequence shown here is derived from an EMBL/GenBank/DDBJ whole genome shotgun (WGS) entry which is preliminary data.</text>
</comment>
<evidence type="ECO:0000256" key="4">
    <source>
        <dbReference type="ARBA" id="ARBA00022679"/>
    </source>
</evidence>
<evidence type="ECO:0000313" key="13">
    <source>
        <dbReference type="Proteomes" id="UP000612352"/>
    </source>
</evidence>
<keyword evidence="6 12" id="KW-0418">Kinase</keyword>
<keyword evidence="10" id="KW-0472">Membrane</keyword>
<dbReference type="InterPro" id="IPR036890">
    <property type="entry name" value="HATPase_C_sf"/>
</dbReference>
<dbReference type="Pfam" id="PF23539">
    <property type="entry name" value="DUF7134"/>
    <property type="match status" value="1"/>
</dbReference>
<dbReference type="Pfam" id="PF02518">
    <property type="entry name" value="HATPase_c"/>
    <property type="match status" value="1"/>
</dbReference>
<dbReference type="InterPro" id="IPR050482">
    <property type="entry name" value="Sensor_HK_TwoCompSys"/>
</dbReference>
<dbReference type="EMBL" id="JAEDAJ010000007">
    <property type="protein sequence ID" value="MBK0332211.1"/>
    <property type="molecule type" value="Genomic_DNA"/>
</dbReference>
<keyword evidence="5" id="KW-0547">Nucleotide-binding</keyword>
<dbReference type="Gene3D" id="3.30.565.10">
    <property type="entry name" value="Histidine kinase-like ATPase, C-terminal domain"/>
    <property type="match status" value="1"/>
</dbReference>
<evidence type="ECO:0000256" key="8">
    <source>
        <dbReference type="ARBA" id="ARBA00023012"/>
    </source>
</evidence>
<dbReference type="PANTHER" id="PTHR24421:SF10">
    <property type="entry name" value="NITRATE_NITRITE SENSOR PROTEIN NARQ"/>
    <property type="match status" value="1"/>
</dbReference>
<evidence type="ECO:0000256" key="5">
    <source>
        <dbReference type="ARBA" id="ARBA00022741"/>
    </source>
</evidence>
<keyword evidence="8" id="KW-0902">Two-component regulatory system</keyword>
<keyword evidence="7" id="KW-0067">ATP-binding</keyword>
<evidence type="ECO:0000313" key="12">
    <source>
        <dbReference type="EMBL" id="MBK0332211.1"/>
    </source>
</evidence>
<feature type="region of interest" description="Disordered" evidence="9">
    <location>
        <begin position="1"/>
        <end position="20"/>
    </location>
</feature>
<evidence type="ECO:0000256" key="10">
    <source>
        <dbReference type="SAM" id="Phobius"/>
    </source>
</evidence>
<dbReference type="Proteomes" id="UP000612352">
    <property type="component" value="Unassembled WGS sequence"/>
</dbReference>
<evidence type="ECO:0000256" key="7">
    <source>
        <dbReference type="ARBA" id="ARBA00022840"/>
    </source>
</evidence>
<gene>
    <name evidence="12" type="ORF">I8D64_12470</name>
</gene>
<feature type="transmembrane region" description="Helical" evidence="10">
    <location>
        <begin position="64"/>
        <end position="81"/>
    </location>
</feature>
<organism evidence="12 13">
    <name type="scientific">Brachybacterium halotolerans</name>
    <dbReference type="NCBI Taxonomy" id="2795215"/>
    <lineage>
        <taxon>Bacteria</taxon>
        <taxon>Bacillati</taxon>
        <taxon>Actinomycetota</taxon>
        <taxon>Actinomycetes</taxon>
        <taxon>Micrococcales</taxon>
        <taxon>Dermabacteraceae</taxon>
        <taxon>Brachybacterium</taxon>
    </lineage>
</organism>
<sequence length="418" mass="44761">MTTSPPPEGRTAPEPVDPPPSRLDAPFRWLATHPQIVDGVLFGGIALLLVLGSLPLVPSMSVDGWLIWSIPMFVAGAFLRTKTGWATLAIAILAIAHFLLGMVLVLGDVMIFYALYCATVHGRGRVPTLALIGGFVGAAMQSVGLSFLLGQGEVWYLQIVASIVVFMFGCALVLATWATGRYQRVRVDQLRMAREAAAQAVREREQRTRLAVADERARIAREMHDVVAHSLSVIIAQADGGRFVASQDPTKATDVLETIGSTGRRALADMRSLLGVLRSDEAQDLGPQPGLASLDELVAQVRAAGLPVELAQEGEVTDLPGPMGLTLYRVVQEALTNVMKHAGPGASARVSLRRDDSLLALDVEDNGRGVDPQSDGLGHGHTGMRERVNMFRGTLHTGPLPAGGYRVSVRIPLNGRTR</sequence>
<dbReference type="Gene3D" id="1.20.5.1930">
    <property type="match status" value="1"/>
</dbReference>
<dbReference type="SUPFAM" id="SSF55874">
    <property type="entry name" value="ATPase domain of HSP90 chaperone/DNA topoisomerase II/histidine kinase"/>
    <property type="match status" value="1"/>
</dbReference>
<feature type="transmembrane region" description="Helical" evidence="10">
    <location>
        <begin position="87"/>
        <end position="116"/>
    </location>
</feature>
<keyword evidence="3" id="KW-0597">Phosphoprotein</keyword>
<dbReference type="InterPro" id="IPR011712">
    <property type="entry name" value="Sig_transdc_His_kin_sub3_dim/P"/>
</dbReference>
<feature type="transmembrane region" description="Helical" evidence="10">
    <location>
        <begin position="36"/>
        <end position="57"/>
    </location>
</feature>
<evidence type="ECO:0000256" key="3">
    <source>
        <dbReference type="ARBA" id="ARBA00022553"/>
    </source>
</evidence>
<dbReference type="SMART" id="SM00387">
    <property type="entry name" value="HATPase_c"/>
    <property type="match status" value="1"/>
</dbReference>
<feature type="transmembrane region" description="Helical" evidence="10">
    <location>
        <begin position="155"/>
        <end position="177"/>
    </location>
</feature>
<dbReference type="Pfam" id="PF07730">
    <property type="entry name" value="HisKA_3"/>
    <property type="match status" value="1"/>
</dbReference>
<keyword evidence="10" id="KW-1133">Transmembrane helix</keyword>
<dbReference type="CDD" id="cd16917">
    <property type="entry name" value="HATPase_UhpB-NarQ-NarX-like"/>
    <property type="match status" value="1"/>
</dbReference>
<evidence type="ECO:0000256" key="2">
    <source>
        <dbReference type="ARBA" id="ARBA00012438"/>
    </source>
</evidence>
<dbReference type="PROSITE" id="PS50109">
    <property type="entry name" value="HIS_KIN"/>
    <property type="match status" value="1"/>
</dbReference>
<dbReference type="EC" id="2.7.13.3" evidence="2"/>
<keyword evidence="10" id="KW-0812">Transmembrane</keyword>